<evidence type="ECO:0000256" key="5">
    <source>
        <dbReference type="SAM" id="MobiDB-lite"/>
    </source>
</evidence>
<dbReference type="InterPro" id="IPR019787">
    <property type="entry name" value="Znf_PHD-finger"/>
</dbReference>
<evidence type="ECO:0000256" key="2">
    <source>
        <dbReference type="ARBA" id="ARBA00022771"/>
    </source>
</evidence>
<dbReference type="InterPro" id="IPR001965">
    <property type="entry name" value="Znf_PHD"/>
</dbReference>
<keyword evidence="3" id="KW-0862">Zinc</keyword>
<dbReference type="AlphaFoldDB" id="A0AAW1N061"/>
<keyword evidence="8" id="KW-1185">Reference proteome</keyword>
<feature type="region of interest" description="Disordered" evidence="5">
    <location>
        <begin position="32"/>
        <end position="55"/>
    </location>
</feature>
<dbReference type="SUPFAM" id="SSF57903">
    <property type="entry name" value="FYVE/PHD zinc finger"/>
    <property type="match status" value="1"/>
</dbReference>
<dbReference type="InterPro" id="IPR019786">
    <property type="entry name" value="Zinc_finger_PHD-type_CS"/>
</dbReference>
<dbReference type="Proteomes" id="UP001458880">
    <property type="component" value="Unassembled WGS sequence"/>
</dbReference>
<dbReference type="Gene3D" id="3.30.40.10">
    <property type="entry name" value="Zinc/RING finger domain, C3HC4 (zinc finger)"/>
    <property type="match status" value="1"/>
</dbReference>
<feature type="domain" description="PHD-type" evidence="6">
    <location>
        <begin position="58"/>
        <end position="115"/>
    </location>
</feature>
<evidence type="ECO:0000313" key="7">
    <source>
        <dbReference type="EMBL" id="KAK9751722.1"/>
    </source>
</evidence>
<dbReference type="EMBL" id="JASPKY010000026">
    <property type="protein sequence ID" value="KAK9751722.1"/>
    <property type="molecule type" value="Genomic_DNA"/>
</dbReference>
<evidence type="ECO:0000259" key="6">
    <source>
        <dbReference type="PROSITE" id="PS50016"/>
    </source>
</evidence>
<organism evidence="7 8">
    <name type="scientific">Popillia japonica</name>
    <name type="common">Japanese beetle</name>
    <dbReference type="NCBI Taxonomy" id="7064"/>
    <lineage>
        <taxon>Eukaryota</taxon>
        <taxon>Metazoa</taxon>
        <taxon>Ecdysozoa</taxon>
        <taxon>Arthropoda</taxon>
        <taxon>Hexapoda</taxon>
        <taxon>Insecta</taxon>
        <taxon>Pterygota</taxon>
        <taxon>Neoptera</taxon>
        <taxon>Endopterygota</taxon>
        <taxon>Coleoptera</taxon>
        <taxon>Polyphaga</taxon>
        <taxon>Scarabaeiformia</taxon>
        <taxon>Scarabaeidae</taxon>
        <taxon>Rutelinae</taxon>
        <taxon>Popillia</taxon>
    </lineage>
</organism>
<accession>A0AAW1N061</accession>
<feature type="compositionally biased region" description="Basic and acidic residues" evidence="5">
    <location>
        <begin position="44"/>
        <end position="55"/>
    </location>
</feature>
<sequence length="115" mass="13833">MKKKDEEKRQKVENVRKRKELKELNKTLIHKKVKRIKPNSSNRQNREAKENYDAEKERIKCSLCEDDLYSDTEEDSEKNIGCDYCPRWYHLRCTEFAACTYDEVATRDFTCDVCK</sequence>
<keyword evidence="1" id="KW-0479">Metal-binding</keyword>
<evidence type="ECO:0000256" key="4">
    <source>
        <dbReference type="PROSITE-ProRule" id="PRU00146"/>
    </source>
</evidence>
<evidence type="ECO:0000256" key="1">
    <source>
        <dbReference type="ARBA" id="ARBA00022723"/>
    </source>
</evidence>
<dbReference type="PROSITE" id="PS50016">
    <property type="entry name" value="ZF_PHD_2"/>
    <property type="match status" value="1"/>
</dbReference>
<comment type="caution">
    <text evidence="7">The sequence shown here is derived from an EMBL/GenBank/DDBJ whole genome shotgun (WGS) entry which is preliminary data.</text>
</comment>
<evidence type="ECO:0000313" key="8">
    <source>
        <dbReference type="Proteomes" id="UP001458880"/>
    </source>
</evidence>
<dbReference type="GO" id="GO:0008270">
    <property type="term" value="F:zinc ion binding"/>
    <property type="evidence" value="ECO:0007669"/>
    <property type="project" value="UniProtKB-KW"/>
</dbReference>
<gene>
    <name evidence="7" type="ORF">QE152_g4791</name>
</gene>
<dbReference type="SMART" id="SM00249">
    <property type="entry name" value="PHD"/>
    <property type="match status" value="1"/>
</dbReference>
<name>A0AAW1N061_POPJA</name>
<dbReference type="CDD" id="cd15489">
    <property type="entry name" value="PHD_SF"/>
    <property type="match status" value="1"/>
</dbReference>
<proteinExistence type="predicted"/>
<protein>
    <recommendedName>
        <fullName evidence="6">PHD-type domain-containing protein</fullName>
    </recommendedName>
</protein>
<dbReference type="PROSITE" id="PS01359">
    <property type="entry name" value="ZF_PHD_1"/>
    <property type="match status" value="1"/>
</dbReference>
<keyword evidence="2 4" id="KW-0863">Zinc-finger</keyword>
<reference evidence="7 8" key="1">
    <citation type="journal article" date="2024" name="BMC Genomics">
        <title>De novo assembly and annotation of Popillia japonica's genome with initial clues to its potential as an invasive pest.</title>
        <authorList>
            <person name="Cucini C."/>
            <person name="Boschi S."/>
            <person name="Funari R."/>
            <person name="Cardaioli E."/>
            <person name="Iannotti N."/>
            <person name="Marturano G."/>
            <person name="Paoli F."/>
            <person name="Bruttini M."/>
            <person name="Carapelli A."/>
            <person name="Frati F."/>
            <person name="Nardi F."/>
        </authorList>
    </citation>
    <scope>NUCLEOTIDE SEQUENCE [LARGE SCALE GENOMIC DNA]</scope>
    <source>
        <strain evidence="7">DMR45628</strain>
    </source>
</reference>
<dbReference type="InterPro" id="IPR013083">
    <property type="entry name" value="Znf_RING/FYVE/PHD"/>
</dbReference>
<evidence type="ECO:0000256" key="3">
    <source>
        <dbReference type="ARBA" id="ARBA00022833"/>
    </source>
</evidence>
<dbReference type="Pfam" id="PF00628">
    <property type="entry name" value="PHD"/>
    <property type="match status" value="1"/>
</dbReference>
<dbReference type="InterPro" id="IPR011011">
    <property type="entry name" value="Znf_FYVE_PHD"/>
</dbReference>